<accession>A0A194WZT6</accession>
<dbReference type="KEGG" id="psco:LY89DRAFT_687555"/>
<dbReference type="GeneID" id="28825249"/>
<evidence type="ECO:0000313" key="1">
    <source>
        <dbReference type="EMBL" id="KUJ13460.1"/>
    </source>
</evidence>
<reference evidence="1 2" key="1">
    <citation type="submission" date="2015-10" db="EMBL/GenBank/DDBJ databases">
        <title>Full genome of DAOMC 229536 Phialocephala scopiformis, a fungal endophyte of spruce producing the potent anti-insectan compound rugulosin.</title>
        <authorList>
            <consortium name="DOE Joint Genome Institute"/>
            <person name="Walker A.K."/>
            <person name="Frasz S.L."/>
            <person name="Seifert K.A."/>
            <person name="Miller J.D."/>
            <person name="Mondo S.J."/>
            <person name="Labutti K."/>
            <person name="Lipzen A."/>
            <person name="Dockter R."/>
            <person name="Kennedy M."/>
            <person name="Grigoriev I.V."/>
            <person name="Spatafora J.W."/>
        </authorList>
    </citation>
    <scope>NUCLEOTIDE SEQUENCE [LARGE SCALE GENOMIC DNA]</scope>
    <source>
        <strain evidence="1 2">CBS 120377</strain>
    </source>
</reference>
<gene>
    <name evidence="1" type="ORF">LY89DRAFT_687555</name>
</gene>
<dbReference type="AlphaFoldDB" id="A0A194WZT6"/>
<organism evidence="1 2">
    <name type="scientific">Mollisia scopiformis</name>
    <name type="common">Conifer needle endophyte fungus</name>
    <name type="synonym">Phialocephala scopiformis</name>
    <dbReference type="NCBI Taxonomy" id="149040"/>
    <lineage>
        <taxon>Eukaryota</taxon>
        <taxon>Fungi</taxon>
        <taxon>Dikarya</taxon>
        <taxon>Ascomycota</taxon>
        <taxon>Pezizomycotina</taxon>
        <taxon>Leotiomycetes</taxon>
        <taxon>Helotiales</taxon>
        <taxon>Mollisiaceae</taxon>
        <taxon>Mollisia</taxon>
    </lineage>
</organism>
<dbReference type="EMBL" id="KQ947422">
    <property type="protein sequence ID" value="KUJ13460.1"/>
    <property type="molecule type" value="Genomic_DNA"/>
</dbReference>
<dbReference type="InParanoid" id="A0A194WZT6"/>
<evidence type="ECO:0008006" key="3">
    <source>
        <dbReference type="Google" id="ProtNLM"/>
    </source>
</evidence>
<evidence type="ECO:0000313" key="2">
    <source>
        <dbReference type="Proteomes" id="UP000070700"/>
    </source>
</evidence>
<dbReference type="RefSeq" id="XP_018067815.1">
    <property type="nucleotide sequence ID" value="XM_018215523.1"/>
</dbReference>
<sequence>MNFSSLKTLLRLAPSIRTIRRELARASYRRCIACPRPYILRVQAKKRLRFARDYRWWDYAVHRDDGRQGGDWRKVV</sequence>
<dbReference type="Proteomes" id="UP000070700">
    <property type="component" value="Unassembled WGS sequence"/>
</dbReference>
<keyword evidence="2" id="KW-1185">Reference proteome</keyword>
<dbReference type="OrthoDB" id="3559205at2759"/>
<proteinExistence type="predicted"/>
<protein>
    <recommendedName>
        <fullName evidence="3">Transposase Tc1-like domain-containing protein</fullName>
    </recommendedName>
</protein>
<name>A0A194WZT6_MOLSC</name>